<dbReference type="InterPro" id="IPR035994">
    <property type="entry name" value="Nucleoside_phosphorylase_sf"/>
</dbReference>
<keyword evidence="1" id="KW-0378">Hydrolase</keyword>
<keyword evidence="5" id="KW-1185">Reference proteome</keyword>
<comment type="function">
    <text evidence="1">Catalyzes the hydrolysis of futalosine (FL) to dehypoxanthine futalosine (DHFL) and hypoxanthine, a step in the biosynthesis of menaquinone (MK, vitamin K2).</text>
</comment>
<dbReference type="SUPFAM" id="SSF53167">
    <property type="entry name" value="Purine and uridine phosphorylases"/>
    <property type="match status" value="1"/>
</dbReference>
<dbReference type="RefSeq" id="WP_102660489.1">
    <property type="nucleotide sequence ID" value="NZ_BAAAGZ010000021.1"/>
</dbReference>
<sequence>MTDLLVVTAVPAEAEAIQAGLDGSTVVVVPVGVGPAVAGAATARLLAFAEAAGRPYRGVVSAGVAGGFADRVAVGDTVLGSRSVAADLGAESPDGFIPIDELGMPAELLGCGPAVSADAELLTTLRTALPSATVGPVLTVNTVTGTAASTEALRRRHPDAVAEAMEGYGVAVAARHAGIAFVELRTISNPIGPRDRDAWRLGDALAALTTAATLALR</sequence>
<proteinExistence type="inferred from homology"/>
<dbReference type="NCBIfam" id="TIGR03664">
    <property type="entry name" value="fut_nucase"/>
    <property type="match status" value="1"/>
</dbReference>
<reference evidence="4 5" key="1">
    <citation type="submission" date="2021-01" db="EMBL/GenBank/DDBJ databases">
        <title>Whole genome shotgun sequence of Verrucosispora gifhornensis NBRC 16317.</title>
        <authorList>
            <person name="Komaki H."/>
            <person name="Tamura T."/>
        </authorList>
    </citation>
    <scope>NUCLEOTIDE SEQUENCE [LARGE SCALE GENOMIC DNA]</scope>
    <source>
        <strain evidence="4 5">NBRC 16317</strain>
    </source>
</reference>
<dbReference type="NCBIfam" id="NF006087">
    <property type="entry name" value="PRK08236.1"/>
    <property type="match status" value="1"/>
</dbReference>
<dbReference type="Proteomes" id="UP000647860">
    <property type="component" value="Unassembled WGS sequence"/>
</dbReference>
<name>A0ABQ4IHM3_9ACTN</name>
<evidence type="ECO:0000256" key="1">
    <source>
        <dbReference type="HAMAP-Rule" id="MF_00991"/>
    </source>
</evidence>
<dbReference type="InterPro" id="IPR000845">
    <property type="entry name" value="Nucleoside_phosphorylase_d"/>
</dbReference>
<evidence type="ECO:0000259" key="3">
    <source>
        <dbReference type="Pfam" id="PF01048"/>
    </source>
</evidence>
<dbReference type="EMBL" id="BOPA01000028">
    <property type="protein sequence ID" value="GIJ17404.1"/>
    <property type="molecule type" value="Genomic_DNA"/>
</dbReference>
<comment type="catalytic activity">
    <reaction evidence="1">
        <text>futalosine + H2O = dehypoxanthine futalosine + hypoxanthine</text>
        <dbReference type="Rhea" id="RHEA:25904"/>
        <dbReference type="ChEBI" id="CHEBI:15377"/>
        <dbReference type="ChEBI" id="CHEBI:17368"/>
        <dbReference type="ChEBI" id="CHEBI:58863"/>
        <dbReference type="ChEBI" id="CHEBI:58864"/>
        <dbReference type="EC" id="3.2.2.26"/>
    </reaction>
</comment>
<evidence type="ECO:0000256" key="2">
    <source>
        <dbReference type="NCBIfam" id="TIGR03664"/>
    </source>
</evidence>
<comment type="similarity">
    <text evidence="1">Belongs to the PNP/UDP phosphorylase family. Futalosine hydrolase subfamily.</text>
</comment>
<organism evidence="4 5">
    <name type="scientific">Micromonospora gifhornensis</name>
    <dbReference type="NCBI Taxonomy" id="84594"/>
    <lineage>
        <taxon>Bacteria</taxon>
        <taxon>Bacillati</taxon>
        <taxon>Actinomycetota</taxon>
        <taxon>Actinomycetes</taxon>
        <taxon>Micromonosporales</taxon>
        <taxon>Micromonosporaceae</taxon>
        <taxon>Micromonospora</taxon>
    </lineage>
</organism>
<dbReference type="PANTHER" id="PTHR46832">
    <property type="entry name" value="5'-METHYLTHIOADENOSINE/S-ADENOSYLHOMOCYSTEINE NUCLEOSIDASE"/>
    <property type="match status" value="1"/>
</dbReference>
<gene>
    <name evidence="1" type="primary">mqnB</name>
    <name evidence="4" type="ORF">Vgi01_40880</name>
</gene>
<dbReference type="CDD" id="cd17766">
    <property type="entry name" value="futalosine_nucleosidase_MqnB"/>
    <property type="match status" value="1"/>
</dbReference>
<dbReference type="InterPro" id="IPR019963">
    <property type="entry name" value="FL_hydrolase_MqnB"/>
</dbReference>
<dbReference type="HAMAP" id="MF_00991">
    <property type="entry name" value="MqnB"/>
    <property type="match status" value="1"/>
</dbReference>
<keyword evidence="1" id="KW-0474">Menaquinone biosynthesis</keyword>
<accession>A0ABQ4IHM3</accession>
<dbReference type="Gene3D" id="3.40.50.1580">
    <property type="entry name" value="Nucleoside phosphorylase domain"/>
    <property type="match status" value="1"/>
</dbReference>
<feature type="domain" description="Nucleoside phosphorylase" evidence="3">
    <location>
        <begin position="15"/>
        <end position="213"/>
    </location>
</feature>
<dbReference type="PANTHER" id="PTHR46832:SF2">
    <property type="entry name" value="FUTALOSINE HYDROLASE"/>
    <property type="match status" value="1"/>
</dbReference>
<evidence type="ECO:0000313" key="5">
    <source>
        <dbReference type="Proteomes" id="UP000647860"/>
    </source>
</evidence>
<evidence type="ECO:0000313" key="4">
    <source>
        <dbReference type="EMBL" id="GIJ17404.1"/>
    </source>
</evidence>
<dbReference type="EC" id="3.2.2.26" evidence="1 2"/>
<comment type="caution">
    <text evidence="4">The sequence shown here is derived from an EMBL/GenBank/DDBJ whole genome shotgun (WGS) entry which is preliminary data.</text>
</comment>
<dbReference type="Pfam" id="PF01048">
    <property type="entry name" value="PNP_UDP_1"/>
    <property type="match status" value="1"/>
</dbReference>
<protein>
    <recommendedName>
        <fullName evidence="1 2">Futalosine hydrolase</fullName>
        <shortName evidence="1">FL hydrolase</shortName>
        <ecNumber evidence="1 2">3.2.2.26</ecNumber>
    </recommendedName>
    <alternativeName>
        <fullName evidence="1">Futalosine nucleosidase</fullName>
    </alternativeName>
    <alternativeName>
        <fullName evidence="1">Menaquinone biosynthetic enzyme MqnB</fullName>
    </alternativeName>
</protein>
<comment type="pathway">
    <text evidence="1">Quinol/quinone metabolism; menaquinone biosynthesis.</text>
</comment>